<dbReference type="GO" id="GO:0000155">
    <property type="term" value="F:phosphorelay sensor kinase activity"/>
    <property type="evidence" value="ECO:0007669"/>
    <property type="project" value="InterPro"/>
</dbReference>
<evidence type="ECO:0000313" key="4">
    <source>
        <dbReference type="Proteomes" id="UP000004263"/>
    </source>
</evidence>
<dbReference type="PANTHER" id="PTHR34220:SF7">
    <property type="entry name" value="SENSOR HISTIDINE KINASE YPDA"/>
    <property type="match status" value="1"/>
</dbReference>
<feature type="transmembrane region" description="Helical" evidence="1">
    <location>
        <begin position="119"/>
        <end position="140"/>
    </location>
</feature>
<evidence type="ECO:0000256" key="1">
    <source>
        <dbReference type="SAM" id="Phobius"/>
    </source>
</evidence>
<feature type="transmembrane region" description="Helical" evidence="1">
    <location>
        <begin position="51"/>
        <end position="72"/>
    </location>
</feature>
<protein>
    <submittedName>
        <fullName evidence="3">Predicted signal transduction protein</fullName>
    </submittedName>
</protein>
<proteinExistence type="predicted"/>
<dbReference type="GO" id="GO:0016020">
    <property type="term" value="C:membrane"/>
    <property type="evidence" value="ECO:0007669"/>
    <property type="project" value="InterPro"/>
</dbReference>
<dbReference type="STRING" id="207949.RED65_15027"/>
<dbReference type="Proteomes" id="UP000004263">
    <property type="component" value="Unassembled WGS sequence"/>
</dbReference>
<feature type="domain" description="Signal transduction histidine kinase internal region" evidence="2">
    <location>
        <begin position="154"/>
        <end position="232"/>
    </location>
</feature>
<comment type="caution">
    <text evidence="3">The sequence shown here is derived from an EMBL/GenBank/DDBJ whole genome shotgun (WGS) entry which is preliminary data.</text>
</comment>
<dbReference type="HOGENOM" id="CLU_020473_1_1_6"/>
<feature type="transmembrane region" description="Helical" evidence="1">
    <location>
        <begin position="21"/>
        <end position="39"/>
    </location>
</feature>
<keyword evidence="1" id="KW-0812">Transmembrane</keyword>
<sequence length="349" mass="39791">MIDHNKIDASDFLPDFCQGRSLLGLTLFSQSLVIVLILLSSNLEEFGWQRFGLLAFYVQWVVLVCAALLCRFRELAPPLSLNPLMLVIFIIVVMTNLLISILSRWGMEQWFYQPLGVDWIVRNVIISAILSALLMHYFYVQMQNRLHARSELQARVQALQSRIRPHFLFNSMNIIASLIHEDPDTAEEAVEDLSALFRASLKEAGVEVTLAEELALCRKYLHIECLRLGPRLQCDWAVDAPHNIKIPLLTIQPLLENAIYHGISPDPNGGYIKVNITLIASTTTDHRLSVEVVNSLYCNHHHNKKSGNQMALQNIEHRLQALYGDSVKMQSEQCDQEYKMIIEYPVIVS</sequence>
<dbReference type="PANTHER" id="PTHR34220">
    <property type="entry name" value="SENSOR HISTIDINE KINASE YPDA"/>
    <property type="match status" value="1"/>
</dbReference>
<evidence type="ECO:0000259" key="2">
    <source>
        <dbReference type="Pfam" id="PF06580"/>
    </source>
</evidence>
<keyword evidence="4" id="KW-1185">Reference proteome</keyword>
<dbReference type="OrthoDB" id="2514702at2"/>
<keyword evidence="1" id="KW-0472">Membrane</keyword>
<dbReference type="EMBL" id="AAQH01000003">
    <property type="protein sequence ID" value="EAT13020.1"/>
    <property type="molecule type" value="Genomic_DNA"/>
</dbReference>
<gene>
    <name evidence="3" type="ORF">RED65_15027</name>
</gene>
<dbReference type="AlphaFoldDB" id="Q1N445"/>
<organism evidence="3 4">
    <name type="scientific">Bermanella marisrubri</name>
    <dbReference type="NCBI Taxonomy" id="207949"/>
    <lineage>
        <taxon>Bacteria</taxon>
        <taxon>Pseudomonadati</taxon>
        <taxon>Pseudomonadota</taxon>
        <taxon>Gammaproteobacteria</taxon>
        <taxon>Oceanospirillales</taxon>
        <taxon>Oceanospirillaceae</taxon>
        <taxon>Bermanella</taxon>
    </lineage>
</organism>
<evidence type="ECO:0000313" key="3">
    <source>
        <dbReference type="EMBL" id="EAT13020.1"/>
    </source>
</evidence>
<keyword evidence="1" id="KW-1133">Transmembrane helix</keyword>
<feature type="transmembrane region" description="Helical" evidence="1">
    <location>
        <begin position="84"/>
        <end position="107"/>
    </location>
</feature>
<dbReference type="RefSeq" id="WP_007018091.1">
    <property type="nucleotide sequence ID" value="NZ_CH724115.1"/>
</dbReference>
<accession>Q1N445</accession>
<name>Q1N445_9GAMM</name>
<dbReference type="InterPro" id="IPR036890">
    <property type="entry name" value="HATPase_C_sf"/>
</dbReference>
<dbReference type="Pfam" id="PF06580">
    <property type="entry name" value="His_kinase"/>
    <property type="match status" value="1"/>
</dbReference>
<dbReference type="Gene3D" id="3.30.565.10">
    <property type="entry name" value="Histidine kinase-like ATPase, C-terminal domain"/>
    <property type="match status" value="1"/>
</dbReference>
<reference evidence="3 4" key="1">
    <citation type="submission" date="2006-03" db="EMBL/GenBank/DDBJ databases">
        <authorList>
            <person name="Pinhassi J."/>
            <person name="Pedros-Alio C."/>
            <person name="Ferriera S."/>
            <person name="Johnson J."/>
            <person name="Kravitz S."/>
            <person name="Halpern A."/>
            <person name="Remington K."/>
            <person name="Beeson K."/>
            <person name="Tran B."/>
            <person name="Rogers Y.-H."/>
            <person name="Friedman R."/>
            <person name="Venter J.C."/>
        </authorList>
    </citation>
    <scope>NUCLEOTIDE SEQUENCE [LARGE SCALE GENOMIC DNA]</scope>
    <source>
        <strain evidence="3 4">RED65</strain>
    </source>
</reference>
<dbReference type="InterPro" id="IPR050640">
    <property type="entry name" value="Bact_2-comp_sensor_kinase"/>
</dbReference>
<dbReference type="InterPro" id="IPR010559">
    <property type="entry name" value="Sig_transdc_His_kin_internal"/>
</dbReference>